<organism evidence="5 6">
    <name type="scientific">Coraliomargarita sinensis</name>
    <dbReference type="NCBI Taxonomy" id="2174842"/>
    <lineage>
        <taxon>Bacteria</taxon>
        <taxon>Pseudomonadati</taxon>
        <taxon>Verrucomicrobiota</taxon>
        <taxon>Opitutia</taxon>
        <taxon>Puniceicoccales</taxon>
        <taxon>Coraliomargaritaceae</taxon>
        <taxon>Coraliomargarita</taxon>
    </lineage>
</organism>
<keyword evidence="2" id="KW-0479">Metal-binding</keyword>
<dbReference type="Pfam" id="PF00128">
    <property type="entry name" value="Alpha-amylase"/>
    <property type="match status" value="2"/>
</dbReference>
<evidence type="ECO:0000259" key="4">
    <source>
        <dbReference type="SMART" id="SM00642"/>
    </source>
</evidence>
<feature type="domain" description="Glycosyl hydrolase family 13 catalytic" evidence="4">
    <location>
        <begin position="35"/>
        <end position="532"/>
    </location>
</feature>
<evidence type="ECO:0000313" key="6">
    <source>
        <dbReference type="Proteomes" id="UP000247099"/>
    </source>
</evidence>
<dbReference type="InterPro" id="IPR006047">
    <property type="entry name" value="GH13_cat_dom"/>
</dbReference>
<dbReference type="AlphaFoldDB" id="A0A317ZFL4"/>
<dbReference type="InParanoid" id="A0A317ZFL4"/>
<accession>A0A317ZFL4</accession>
<evidence type="ECO:0000256" key="2">
    <source>
        <dbReference type="ARBA" id="ARBA00022723"/>
    </source>
</evidence>
<dbReference type="PANTHER" id="PTHR10357:SF215">
    <property type="entry name" value="ALPHA-AMYLASE 1"/>
    <property type="match status" value="1"/>
</dbReference>
<proteinExistence type="predicted"/>
<dbReference type="RefSeq" id="WP_110130817.1">
    <property type="nucleotide sequence ID" value="NZ_QHJQ01000004.1"/>
</dbReference>
<sequence length="652" mass="73214">MNFYLYLFTVFILSLQTSCAKQDFERPWNKDVIYFVMTDRFFDGDPSNNRPEGSDPLLYDPAQAHIDRYHGGDFRGLELALESGYFNALGVTTIWITPPVRNVWNSSFDLHDAPKTGYHGYWAQDFLDIDPHLVSKRSLDGHVNYPDSREGRMQHYKDLVERAHSKGIKIVQDIVCNHAGPVFYYDANGNDAFDHQLKSEWIQPYNDSSRYGNAAWTDIPKWNLARTEPGSTQTVLGQRLPLNGSLAQLSSYGRKGMSPGSLGASNGEEVLCDFFSLRDFNTAPDSPHFDALVDDFVEIYAFYIETIGVDGFRIDTVKHVHHGFWDAFTHRLRERLGAEQAEKLILFGEVYDGNPAALGQYTYRSDWPEEQGPAIDSLLNFQFCYAVRSYLRTGNDSFGTAHGIENAIRALGSRPQDGRERPYYNQTAGPDGLNASEKIVNFVENHDGINRFRVRGVSQARHFLANALTLAMPGIPCLYYGSETALQDELAGPNEDAETGRMTYIRADNPQALEENPQDEHFQAMAELIRLRQTLPALHGFEIQPLWVDSPAAETDDGIFAFARGGRDAAPVVVVMNASDKKASTSIPGHRMQLIDSSGAPLLQPGERLERVPLLRDEGDTASVELVWEGDQPKASIKANPESFHLFRVIKE</sequence>
<comment type="caution">
    <text evidence="5">The sequence shown here is derived from an EMBL/GenBank/DDBJ whole genome shotgun (WGS) entry which is preliminary data.</text>
</comment>
<evidence type="ECO:0000313" key="5">
    <source>
        <dbReference type="EMBL" id="PXA04365.1"/>
    </source>
</evidence>
<comment type="cofactor">
    <cofactor evidence="1">
        <name>Ca(2+)</name>
        <dbReference type="ChEBI" id="CHEBI:29108"/>
    </cofactor>
</comment>
<dbReference type="GO" id="GO:0046872">
    <property type="term" value="F:metal ion binding"/>
    <property type="evidence" value="ECO:0007669"/>
    <property type="project" value="UniProtKB-KW"/>
</dbReference>
<dbReference type="Proteomes" id="UP000247099">
    <property type="component" value="Unassembled WGS sequence"/>
</dbReference>
<dbReference type="SMART" id="SM00642">
    <property type="entry name" value="Aamy"/>
    <property type="match status" value="1"/>
</dbReference>
<dbReference type="GO" id="GO:0005975">
    <property type="term" value="P:carbohydrate metabolic process"/>
    <property type="evidence" value="ECO:0007669"/>
    <property type="project" value="InterPro"/>
</dbReference>
<keyword evidence="3" id="KW-0732">Signal</keyword>
<protein>
    <recommendedName>
        <fullName evidence="4">Glycosyl hydrolase family 13 catalytic domain-containing protein</fullName>
    </recommendedName>
</protein>
<dbReference type="InterPro" id="IPR017853">
    <property type="entry name" value="GH"/>
</dbReference>
<dbReference type="SUPFAM" id="SSF51445">
    <property type="entry name" value="(Trans)glycosidases"/>
    <property type="match status" value="1"/>
</dbReference>
<dbReference type="Gene3D" id="3.20.20.80">
    <property type="entry name" value="Glycosidases"/>
    <property type="match status" value="2"/>
</dbReference>
<evidence type="ECO:0000256" key="1">
    <source>
        <dbReference type="ARBA" id="ARBA00001913"/>
    </source>
</evidence>
<keyword evidence="6" id="KW-1185">Reference proteome</keyword>
<evidence type="ECO:0000256" key="3">
    <source>
        <dbReference type="ARBA" id="ARBA00022729"/>
    </source>
</evidence>
<name>A0A317ZFL4_9BACT</name>
<dbReference type="PANTHER" id="PTHR10357">
    <property type="entry name" value="ALPHA-AMYLASE FAMILY MEMBER"/>
    <property type="match status" value="1"/>
</dbReference>
<dbReference type="OrthoDB" id="9805159at2"/>
<gene>
    <name evidence="5" type="ORF">DDZ13_07480</name>
</gene>
<dbReference type="EMBL" id="QHJQ01000004">
    <property type="protein sequence ID" value="PXA04365.1"/>
    <property type="molecule type" value="Genomic_DNA"/>
</dbReference>
<reference evidence="5 6" key="1">
    <citation type="submission" date="2018-05" db="EMBL/GenBank/DDBJ databases">
        <title>Coraliomargarita sinensis sp. nov., isolated from a marine solar saltern.</title>
        <authorList>
            <person name="Zhou L.Y."/>
        </authorList>
    </citation>
    <scope>NUCLEOTIDE SEQUENCE [LARGE SCALE GENOMIC DNA]</scope>
    <source>
        <strain evidence="5 6">WN38</strain>
    </source>
</reference>